<dbReference type="WBParaSite" id="Hba_12034">
    <property type="protein sequence ID" value="Hba_12034"/>
    <property type="gene ID" value="Hba_12034"/>
</dbReference>
<dbReference type="Proteomes" id="UP000095283">
    <property type="component" value="Unplaced"/>
</dbReference>
<proteinExistence type="predicted"/>
<dbReference type="AlphaFoldDB" id="A0A1I7X3S9"/>
<reference evidence="2" key="1">
    <citation type="submission" date="2016-11" db="UniProtKB">
        <authorList>
            <consortium name="WormBaseParasite"/>
        </authorList>
    </citation>
    <scope>IDENTIFICATION</scope>
</reference>
<evidence type="ECO:0000313" key="1">
    <source>
        <dbReference type="Proteomes" id="UP000095283"/>
    </source>
</evidence>
<protein>
    <submittedName>
        <fullName evidence="2">Ovule protein</fullName>
    </submittedName>
</protein>
<organism evidence="1 2">
    <name type="scientific">Heterorhabditis bacteriophora</name>
    <name type="common">Entomopathogenic nematode worm</name>
    <dbReference type="NCBI Taxonomy" id="37862"/>
    <lineage>
        <taxon>Eukaryota</taxon>
        <taxon>Metazoa</taxon>
        <taxon>Ecdysozoa</taxon>
        <taxon>Nematoda</taxon>
        <taxon>Chromadorea</taxon>
        <taxon>Rhabditida</taxon>
        <taxon>Rhabditina</taxon>
        <taxon>Rhabditomorpha</taxon>
        <taxon>Strongyloidea</taxon>
        <taxon>Heterorhabditidae</taxon>
        <taxon>Heterorhabditis</taxon>
    </lineage>
</organism>
<sequence>MSENKWFCQMLCGQESSTIMYQKLRRKRRKKQIETNQLYYVAQYPAAGAVADEVAADEQRVEPAQQKK</sequence>
<name>A0A1I7X3S9_HETBA</name>
<evidence type="ECO:0000313" key="2">
    <source>
        <dbReference type="WBParaSite" id="Hba_12034"/>
    </source>
</evidence>
<accession>A0A1I7X3S9</accession>
<keyword evidence="1" id="KW-1185">Reference proteome</keyword>